<proteinExistence type="predicted"/>
<dbReference type="AlphaFoldDB" id="A0A914V6V0"/>
<sequence>MKSVFQNGLLRPFQTSLLAARRLTTGSKADRVLFLTHPLSCHTSRTDRPPPSLPVWTSMDFSQRIAFYLICLALPYAGGTVHFSRNVHDYARQISSNHILLSHVRHVLPQLKFLPYAVVEPAKLFLTTKNLAHKQMESSTTLIMTTSTAPTTTTREVVVAASPAEIVFRKNPGCFFKLCGGFASFH</sequence>
<evidence type="ECO:0000313" key="1">
    <source>
        <dbReference type="Proteomes" id="UP000887566"/>
    </source>
</evidence>
<name>A0A914V6V0_9BILA</name>
<reference evidence="2" key="1">
    <citation type="submission" date="2022-11" db="UniProtKB">
        <authorList>
            <consortium name="WormBaseParasite"/>
        </authorList>
    </citation>
    <scope>IDENTIFICATION</scope>
</reference>
<keyword evidence="1" id="KW-1185">Reference proteome</keyword>
<dbReference type="WBParaSite" id="PSAMB.scaffold151size71999.g2791.t1">
    <property type="protein sequence ID" value="PSAMB.scaffold151size71999.g2791.t1"/>
    <property type="gene ID" value="PSAMB.scaffold151size71999.g2791"/>
</dbReference>
<accession>A0A914V6V0</accession>
<organism evidence="1 2">
    <name type="scientific">Plectus sambesii</name>
    <dbReference type="NCBI Taxonomy" id="2011161"/>
    <lineage>
        <taxon>Eukaryota</taxon>
        <taxon>Metazoa</taxon>
        <taxon>Ecdysozoa</taxon>
        <taxon>Nematoda</taxon>
        <taxon>Chromadorea</taxon>
        <taxon>Plectida</taxon>
        <taxon>Plectina</taxon>
        <taxon>Plectoidea</taxon>
        <taxon>Plectidae</taxon>
        <taxon>Plectus</taxon>
    </lineage>
</organism>
<protein>
    <submittedName>
        <fullName evidence="2">Uncharacterized protein</fullName>
    </submittedName>
</protein>
<dbReference type="Proteomes" id="UP000887566">
    <property type="component" value="Unplaced"/>
</dbReference>
<evidence type="ECO:0000313" key="2">
    <source>
        <dbReference type="WBParaSite" id="PSAMB.scaffold151size71999.g2791.t1"/>
    </source>
</evidence>